<evidence type="ECO:0000313" key="1">
    <source>
        <dbReference type="EMBL" id="CAA6822604.1"/>
    </source>
</evidence>
<dbReference type="PANTHER" id="PTHR11220:SF58">
    <property type="entry name" value="SOUL HEME-BINDING FAMILY PROTEIN"/>
    <property type="match status" value="1"/>
</dbReference>
<reference evidence="1" key="1">
    <citation type="submission" date="2020-01" db="EMBL/GenBank/DDBJ databases">
        <authorList>
            <person name="Meier V. D."/>
            <person name="Meier V D."/>
        </authorList>
    </citation>
    <scope>NUCLEOTIDE SEQUENCE</scope>
    <source>
        <strain evidence="1">HLG_WM_MAG_02</strain>
    </source>
</reference>
<protein>
    <submittedName>
        <fullName evidence="1">SOUL heme-binding protein</fullName>
    </submittedName>
</protein>
<dbReference type="Gene3D" id="3.20.80.10">
    <property type="entry name" value="Regulatory factor, effector binding domain"/>
    <property type="match status" value="2"/>
</dbReference>
<dbReference type="Pfam" id="PF04832">
    <property type="entry name" value="SOUL"/>
    <property type="match status" value="2"/>
</dbReference>
<sequence length="216" mass="24652">MLKTSLNTAFKTFVLLFILQGTLMGIEEPKYTVIQKNETFEVREYASYLVAQTKVTGNFDEIGGKAFKILFKYISGENQAQSKIKMTAPVLQEKEKKEEGQKIQMTAPVMQEIDVNNAQSATISFVMPQDFTLATLPMPLDKRISIKEVLAKTIAVREYSGGWGEDNYKENEAILLKALEKEKIKTIGAISFARYNSPFSLWFLRRNEIMIEVEKR</sequence>
<gene>
    <name evidence="1" type="ORF">HELGO_WM51570</name>
</gene>
<name>A0A6S6TT96_9BACT</name>
<proteinExistence type="predicted"/>
<dbReference type="InterPro" id="IPR011256">
    <property type="entry name" value="Reg_factor_effector_dom_sf"/>
</dbReference>
<dbReference type="PANTHER" id="PTHR11220">
    <property type="entry name" value="HEME-BINDING PROTEIN-RELATED"/>
    <property type="match status" value="1"/>
</dbReference>
<dbReference type="EMBL" id="CACVAZ010000154">
    <property type="protein sequence ID" value="CAA6822604.1"/>
    <property type="molecule type" value="Genomic_DNA"/>
</dbReference>
<organism evidence="1">
    <name type="scientific">uncultured Sulfurovum sp</name>
    <dbReference type="NCBI Taxonomy" id="269237"/>
    <lineage>
        <taxon>Bacteria</taxon>
        <taxon>Pseudomonadati</taxon>
        <taxon>Campylobacterota</taxon>
        <taxon>Epsilonproteobacteria</taxon>
        <taxon>Campylobacterales</taxon>
        <taxon>Sulfurovaceae</taxon>
        <taxon>Sulfurovum</taxon>
        <taxon>environmental samples</taxon>
    </lineage>
</organism>
<accession>A0A6S6TT96</accession>
<dbReference type="SUPFAM" id="SSF55136">
    <property type="entry name" value="Probable bacterial effector-binding domain"/>
    <property type="match status" value="2"/>
</dbReference>
<dbReference type="AlphaFoldDB" id="A0A6S6TT96"/>
<dbReference type="InterPro" id="IPR006917">
    <property type="entry name" value="SOUL_heme-bd"/>
</dbReference>